<organism evidence="1 2">
    <name type="scientific">Metabacillus rhizolycopersici</name>
    <dbReference type="NCBI Taxonomy" id="2875709"/>
    <lineage>
        <taxon>Bacteria</taxon>
        <taxon>Bacillati</taxon>
        <taxon>Bacillota</taxon>
        <taxon>Bacilli</taxon>
        <taxon>Bacillales</taxon>
        <taxon>Bacillaceae</taxon>
        <taxon>Metabacillus</taxon>
    </lineage>
</organism>
<proteinExistence type="predicted"/>
<dbReference type="EMBL" id="JAIQUM010000002">
    <property type="protein sequence ID" value="MBZ5748886.1"/>
    <property type="molecule type" value="Genomic_DNA"/>
</dbReference>
<accession>A0ABS7UL55</accession>
<dbReference type="Proteomes" id="UP001165287">
    <property type="component" value="Unassembled WGS sequence"/>
</dbReference>
<comment type="caution">
    <text evidence="1">The sequence shown here is derived from an EMBL/GenBank/DDBJ whole genome shotgun (WGS) entry which is preliminary data.</text>
</comment>
<reference evidence="1" key="1">
    <citation type="submission" date="2024-05" db="EMBL/GenBank/DDBJ databases">
        <title>Metabacillus sp. nov., isolated from the rhizosphere soil of tomato plants.</title>
        <authorList>
            <person name="Ma R."/>
        </authorList>
    </citation>
    <scope>NUCLEOTIDE SEQUENCE</scope>
    <source>
        <strain evidence="1">DBTR6</strain>
    </source>
</reference>
<keyword evidence="2" id="KW-1185">Reference proteome</keyword>
<evidence type="ECO:0000313" key="2">
    <source>
        <dbReference type="Proteomes" id="UP001165287"/>
    </source>
</evidence>
<gene>
    <name evidence="1" type="ORF">K9V48_01115</name>
</gene>
<evidence type="ECO:0000313" key="1">
    <source>
        <dbReference type="EMBL" id="MBZ5748886.1"/>
    </source>
</evidence>
<name>A0ABS7UL55_9BACI</name>
<protein>
    <submittedName>
        <fullName evidence="1">Uncharacterized protein</fullName>
    </submittedName>
</protein>
<dbReference type="RefSeq" id="WP_224136143.1">
    <property type="nucleotide sequence ID" value="NZ_JAIQUM010000002.1"/>
</dbReference>
<sequence>MDPYEIKHMIIDDQFDGEEFVTADFTHNHRDYSITFKKADLEIINAWLFVEHTSIPANLSSTLIESIRQDIKNQI</sequence>